<keyword evidence="1" id="KW-0732">Signal</keyword>
<feature type="signal peptide" evidence="1">
    <location>
        <begin position="1"/>
        <end position="17"/>
    </location>
</feature>
<keyword evidence="3" id="KW-1185">Reference proteome</keyword>
<geneLocation type="plasmid" evidence="2 3">
    <name>unnamed2</name>
</geneLocation>
<sequence length="129" mass="14263">MKKLLLPLLLASSQAMAGSVTCEIETTTVHTSASKMEWNLNDRSAVVTMRSGDRHQGKVTRVVDHNAGVKVNIVVEYPSRLHGTDIVEYSFYPLWTPDMERVLAVNYLVEDGKQHLNSFAGISVVNCSS</sequence>
<evidence type="ECO:0000313" key="2">
    <source>
        <dbReference type="EMBL" id="XAF56199.1"/>
    </source>
</evidence>
<reference evidence="2 3" key="1">
    <citation type="submission" date="2024-04" db="EMBL/GenBank/DDBJ databases">
        <title>Marinobacter sp. SBY-1.</title>
        <authorList>
            <person name="Pan C."/>
        </authorList>
    </citation>
    <scope>NUCLEOTIDE SEQUENCE [LARGE SCALE GENOMIC DNA]</scope>
    <source>
        <strain evidence="2 3">SBY-1</strain>
        <plasmid evidence="2 3">unnamed2</plasmid>
    </source>
</reference>
<feature type="chain" id="PRO_5045546006" evidence="1">
    <location>
        <begin position="18"/>
        <end position="129"/>
    </location>
</feature>
<dbReference type="RefSeq" id="WP_342632747.1">
    <property type="nucleotide sequence ID" value="NZ_CP152382.1"/>
</dbReference>
<name>A0ABZ3E914_9GAMM</name>
<keyword evidence="2" id="KW-0614">Plasmid</keyword>
<gene>
    <name evidence="2" type="ORF">AAGT77_20815</name>
</gene>
<organism evidence="2 3">
    <name type="scientific">Marinobacter alkaliphilus</name>
    <dbReference type="NCBI Taxonomy" id="254719"/>
    <lineage>
        <taxon>Bacteria</taxon>
        <taxon>Pseudomonadati</taxon>
        <taxon>Pseudomonadota</taxon>
        <taxon>Gammaproteobacteria</taxon>
        <taxon>Pseudomonadales</taxon>
        <taxon>Marinobacteraceae</taxon>
        <taxon>Marinobacter</taxon>
    </lineage>
</organism>
<proteinExistence type="predicted"/>
<evidence type="ECO:0000313" key="3">
    <source>
        <dbReference type="Proteomes" id="UP001445268"/>
    </source>
</evidence>
<protein>
    <submittedName>
        <fullName evidence="2">Uncharacterized protein</fullName>
    </submittedName>
</protein>
<evidence type="ECO:0000256" key="1">
    <source>
        <dbReference type="SAM" id="SignalP"/>
    </source>
</evidence>
<accession>A0ABZ3E914</accession>
<dbReference type="Proteomes" id="UP001445268">
    <property type="component" value="Plasmid unnamed2"/>
</dbReference>
<dbReference type="EMBL" id="CP152382">
    <property type="protein sequence ID" value="XAF56199.1"/>
    <property type="molecule type" value="Genomic_DNA"/>
</dbReference>